<dbReference type="EMBL" id="HBUE01124402">
    <property type="protein sequence ID" value="CAG6493999.1"/>
    <property type="molecule type" value="Transcribed_RNA"/>
</dbReference>
<sequence>MLRRNRYSCRILKEDLVPIVLSTITAASLVMHVVFERVKITEQMALYHHPRLSLLVVPAVMATLRPRRMEIQIYHFQDLCNFLSSISVKKQNLEFGVCGL</sequence>
<evidence type="ECO:0000313" key="1">
    <source>
        <dbReference type="EMBL" id="CAG6493997.1"/>
    </source>
</evidence>
<dbReference type="AlphaFoldDB" id="A0A8D8CIH4"/>
<protein>
    <submittedName>
        <fullName evidence="1">(northern house mosquito) hypothetical protein</fullName>
    </submittedName>
</protein>
<proteinExistence type="predicted"/>
<reference evidence="1" key="1">
    <citation type="submission" date="2021-05" db="EMBL/GenBank/DDBJ databases">
        <authorList>
            <person name="Alioto T."/>
            <person name="Alioto T."/>
            <person name="Gomez Garrido J."/>
        </authorList>
    </citation>
    <scope>NUCLEOTIDE SEQUENCE</scope>
</reference>
<dbReference type="EMBL" id="HBUE01124403">
    <property type="protein sequence ID" value="CAG6494001.1"/>
    <property type="molecule type" value="Transcribed_RNA"/>
</dbReference>
<dbReference type="EMBL" id="HBUE01124401">
    <property type="protein sequence ID" value="CAG6493997.1"/>
    <property type="molecule type" value="Transcribed_RNA"/>
</dbReference>
<dbReference type="EMBL" id="HBUE01124406">
    <property type="protein sequence ID" value="CAG6494007.1"/>
    <property type="molecule type" value="Transcribed_RNA"/>
</dbReference>
<organism evidence="1">
    <name type="scientific">Culex pipiens</name>
    <name type="common">House mosquito</name>
    <dbReference type="NCBI Taxonomy" id="7175"/>
    <lineage>
        <taxon>Eukaryota</taxon>
        <taxon>Metazoa</taxon>
        <taxon>Ecdysozoa</taxon>
        <taxon>Arthropoda</taxon>
        <taxon>Hexapoda</taxon>
        <taxon>Insecta</taxon>
        <taxon>Pterygota</taxon>
        <taxon>Neoptera</taxon>
        <taxon>Endopterygota</taxon>
        <taxon>Diptera</taxon>
        <taxon>Nematocera</taxon>
        <taxon>Culicoidea</taxon>
        <taxon>Culicidae</taxon>
        <taxon>Culicinae</taxon>
        <taxon>Culicini</taxon>
        <taxon>Culex</taxon>
        <taxon>Culex</taxon>
    </lineage>
</organism>
<name>A0A8D8CIH4_CULPI</name>
<dbReference type="EMBL" id="HBUE01124404">
    <property type="protein sequence ID" value="CAG6494003.1"/>
    <property type="molecule type" value="Transcribed_RNA"/>
</dbReference>
<accession>A0A8D8CIH4</accession>
<dbReference type="EMBL" id="HBUE01124407">
    <property type="protein sequence ID" value="CAG6494009.1"/>
    <property type="molecule type" value="Transcribed_RNA"/>
</dbReference>
<dbReference type="EMBL" id="HBUE01124405">
    <property type="protein sequence ID" value="CAG6494005.1"/>
    <property type="molecule type" value="Transcribed_RNA"/>
</dbReference>
<dbReference type="EMBL" id="HBUE01124409">
    <property type="protein sequence ID" value="CAG6494011.1"/>
    <property type="molecule type" value="Transcribed_RNA"/>
</dbReference>